<keyword evidence="1" id="KW-0472">Membrane</keyword>
<sequence length="874" mass="101596">MKEIENRRFYLTCIFIIIGHFFYGQNVINGTIIDKNDLPIAFATVQILDSNNKTIEYTTSSDKGVFGFKKAHQNIKNIKIAHISFETKFIEIELNTFIYKIILVEKQNILKEVVITNELDDLKEINDTIKYNLKKLLNGSEINLKDIAKKLPGITVDSKNKIYYNGKLINDILIDGDKLFGKNHQIPLENIKSEIVKDIEVLKNFQDLSSLKNFENSNQTALNIKIKDEYKGVFNHDLELENGIYERYRLHSSSYNFGKSKTHILSDANNTNKTIIPLDEYFQLQDKIQNNISAQESNTKVYDNLPTFLFADDKVIFKKILNTTINGNINVGKNKKINIFSTINNNNQLENTEITQKKIEDFSLINNRIVKDKSNSLININLVNLENKINETAYLTSSLFTYFTKNNTNALISNNSTNESSTINQERKNENLKYGGNLYYKKSFEKSLLEFKFLTYFEKNEDNLGLLTSESFYDLNFNNASVLQKNEFFKYYINTNLNYTKNTKKGNFNIYYNFNYEYSNNNNIIDDSNPNYFFKNKLSYKNNHLGINYINNKFLKSTIKFGLETFLTFQSFNNDIYNFNEILPNFSISKKITPKLSIGIGYNKNIEMPLLRNMNRGSLIEDYSSISLSNFINPFLIIKNNYNFNTSYMNPIKGIYFHGSFDYSIQKSNIGFDIFNEFNYSVRKNIIVEGLKNVNSFMFFEKKFKKIPLDLKLNTFHNISNQKVMLNSISNDIKTSTTNINVSINSTFKKSINFDIGLETNLRNVRSNSGESDINRFSPNLNLNFKIHKDLIFVPYLKYHLYKSTIQEDNKIIDLGFRTTLKTNKLNFFINAENLINLNNNFIRSNVSSNNFLINETNFFSLAGFINIGLNFKI</sequence>
<dbReference type="InterPro" id="IPR008969">
    <property type="entry name" value="CarboxyPept-like_regulatory"/>
</dbReference>
<feature type="transmembrane region" description="Helical" evidence="1">
    <location>
        <begin position="9"/>
        <end position="28"/>
    </location>
</feature>
<keyword evidence="1" id="KW-0812">Transmembrane</keyword>
<evidence type="ECO:0000256" key="1">
    <source>
        <dbReference type="SAM" id="Phobius"/>
    </source>
</evidence>
<dbReference type="SUPFAM" id="SSF49464">
    <property type="entry name" value="Carboxypeptidase regulatory domain-like"/>
    <property type="match status" value="1"/>
</dbReference>
<keyword evidence="3" id="KW-1185">Reference proteome</keyword>
<dbReference type="SUPFAM" id="SSF56935">
    <property type="entry name" value="Porins"/>
    <property type="match status" value="1"/>
</dbReference>
<keyword evidence="1" id="KW-1133">Transmembrane helix</keyword>
<name>A0ABU9N089_9FLAO</name>
<gene>
    <name evidence="2" type="ORF">WFZ85_00855</name>
</gene>
<protein>
    <recommendedName>
        <fullName evidence="4">CarboxypepD_reg-like domain-containing protein</fullName>
    </recommendedName>
</protein>
<evidence type="ECO:0008006" key="4">
    <source>
        <dbReference type="Google" id="ProtNLM"/>
    </source>
</evidence>
<reference evidence="2 3" key="1">
    <citation type="submission" date="2024-03" db="EMBL/GenBank/DDBJ databases">
        <title>Two novel species of the genus Flavobacterium exhibiting potentially degradation of complex polysaccharides.</title>
        <authorList>
            <person name="Lian X."/>
        </authorList>
    </citation>
    <scope>NUCLEOTIDE SEQUENCE [LARGE SCALE GENOMIC DNA]</scope>
    <source>
        <strain evidence="3">j3</strain>
    </source>
</reference>
<evidence type="ECO:0000313" key="3">
    <source>
        <dbReference type="Proteomes" id="UP001460072"/>
    </source>
</evidence>
<dbReference type="RefSeq" id="WP_342694394.1">
    <property type="nucleotide sequence ID" value="NZ_JBCGDO010000001.1"/>
</dbReference>
<dbReference type="EMBL" id="JBCGDO010000001">
    <property type="protein sequence ID" value="MEM0541155.1"/>
    <property type="molecule type" value="Genomic_DNA"/>
</dbReference>
<proteinExistence type="predicted"/>
<dbReference type="Proteomes" id="UP001460072">
    <property type="component" value="Unassembled WGS sequence"/>
</dbReference>
<comment type="caution">
    <text evidence="2">The sequence shown here is derived from an EMBL/GenBank/DDBJ whole genome shotgun (WGS) entry which is preliminary data.</text>
</comment>
<organism evidence="2 3">
    <name type="scientific">Flavobacterium aureirubrum</name>
    <dbReference type="NCBI Taxonomy" id="3133147"/>
    <lineage>
        <taxon>Bacteria</taxon>
        <taxon>Pseudomonadati</taxon>
        <taxon>Bacteroidota</taxon>
        <taxon>Flavobacteriia</taxon>
        <taxon>Flavobacteriales</taxon>
        <taxon>Flavobacteriaceae</taxon>
        <taxon>Flavobacterium</taxon>
    </lineage>
</organism>
<evidence type="ECO:0000313" key="2">
    <source>
        <dbReference type="EMBL" id="MEM0541155.1"/>
    </source>
</evidence>
<accession>A0ABU9N089</accession>